<dbReference type="FunFam" id="3.30.40.10:FF:000079">
    <property type="entry name" value="Peptidyl-prolyl cis-trans isomerase 2"/>
    <property type="match status" value="1"/>
</dbReference>
<dbReference type="GO" id="GO:0003755">
    <property type="term" value="F:peptidyl-prolyl cis-trans isomerase activity"/>
    <property type="evidence" value="ECO:0007669"/>
    <property type="project" value="UniProtKB-KW"/>
</dbReference>
<dbReference type="SMART" id="SM00504">
    <property type="entry name" value="Ubox"/>
    <property type="match status" value="1"/>
</dbReference>
<dbReference type="HOGENOM" id="CLU_012062_7_0_1"/>
<protein>
    <recommendedName>
        <fullName evidence="8">Peptidyl-prolyl cis-trans isomerase-like 2</fullName>
        <ecNumber evidence="6">2.3.2.27</ecNumber>
        <ecNumber evidence="7">5.2.1.8</ecNumber>
    </recommendedName>
    <alternativeName>
        <fullName evidence="15">Cyclophilin-60</fullName>
    </alternativeName>
    <alternativeName>
        <fullName evidence="16">Cyclophilin-like protein Cyp-60</fullName>
    </alternativeName>
    <alternativeName>
        <fullName evidence="17">RING-type E3 ubiquitin transferase isomerase-like 2</fullName>
    </alternativeName>
    <alternativeName>
        <fullName evidence="14">Rotamase</fullName>
    </alternativeName>
</protein>
<evidence type="ECO:0000256" key="4">
    <source>
        <dbReference type="ARBA" id="ARBA00004123"/>
    </source>
</evidence>
<feature type="compositionally biased region" description="Polar residues" evidence="18">
    <location>
        <begin position="264"/>
        <end position="279"/>
    </location>
</feature>
<feature type="domain" description="PPIase cyclophilin-type" evidence="19">
    <location>
        <begin position="312"/>
        <end position="464"/>
    </location>
</feature>
<organism evidence="21 22">
    <name type="scientific">Cladophialophora psammophila CBS 110553</name>
    <dbReference type="NCBI Taxonomy" id="1182543"/>
    <lineage>
        <taxon>Eukaryota</taxon>
        <taxon>Fungi</taxon>
        <taxon>Dikarya</taxon>
        <taxon>Ascomycota</taxon>
        <taxon>Pezizomycotina</taxon>
        <taxon>Eurotiomycetes</taxon>
        <taxon>Chaetothyriomycetidae</taxon>
        <taxon>Chaetothyriales</taxon>
        <taxon>Herpotrichiellaceae</taxon>
        <taxon>Cladophialophora</taxon>
    </lineage>
</organism>
<evidence type="ECO:0000256" key="10">
    <source>
        <dbReference type="ARBA" id="ARBA00022786"/>
    </source>
</evidence>
<evidence type="ECO:0000256" key="16">
    <source>
        <dbReference type="ARBA" id="ARBA00030942"/>
    </source>
</evidence>
<dbReference type="GO" id="GO:0000209">
    <property type="term" value="P:protein polyubiquitination"/>
    <property type="evidence" value="ECO:0007669"/>
    <property type="project" value="TreeGrafter"/>
</dbReference>
<evidence type="ECO:0000256" key="6">
    <source>
        <dbReference type="ARBA" id="ARBA00012483"/>
    </source>
</evidence>
<evidence type="ECO:0000256" key="11">
    <source>
        <dbReference type="ARBA" id="ARBA00023110"/>
    </source>
</evidence>
<feature type="compositionally biased region" description="Gly residues" evidence="18">
    <location>
        <begin position="572"/>
        <end position="584"/>
    </location>
</feature>
<dbReference type="GO" id="GO:0071013">
    <property type="term" value="C:catalytic step 2 spliceosome"/>
    <property type="evidence" value="ECO:0007669"/>
    <property type="project" value="TreeGrafter"/>
</dbReference>
<dbReference type="Pfam" id="PF04564">
    <property type="entry name" value="U-box"/>
    <property type="match status" value="1"/>
</dbReference>
<keyword evidence="12 21" id="KW-0413">Isomerase</keyword>
<dbReference type="InterPro" id="IPR029000">
    <property type="entry name" value="Cyclophilin-like_dom_sf"/>
</dbReference>
<evidence type="ECO:0000259" key="20">
    <source>
        <dbReference type="PROSITE" id="PS51698"/>
    </source>
</evidence>
<evidence type="ECO:0000256" key="18">
    <source>
        <dbReference type="SAM" id="MobiDB-lite"/>
    </source>
</evidence>
<comment type="catalytic activity">
    <reaction evidence="2">
        <text>[protein]-peptidylproline (omega=180) = [protein]-peptidylproline (omega=0)</text>
        <dbReference type="Rhea" id="RHEA:16237"/>
        <dbReference type="Rhea" id="RHEA-COMP:10747"/>
        <dbReference type="Rhea" id="RHEA-COMP:10748"/>
        <dbReference type="ChEBI" id="CHEBI:83833"/>
        <dbReference type="ChEBI" id="CHEBI:83834"/>
        <dbReference type="EC" id="5.2.1.8"/>
    </reaction>
</comment>
<evidence type="ECO:0000259" key="19">
    <source>
        <dbReference type="PROSITE" id="PS50072"/>
    </source>
</evidence>
<comment type="subcellular location">
    <subcellularLocation>
        <location evidence="4">Nucleus</location>
    </subcellularLocation>
</comment>
<evidence type="ECO:0000256" key="15">
    <source>
        <dbReference type="ARBA" id="ARBA00030661"/>
    </source>
</evidence>
<dbReference type="Gene3D" id="2.40.100.10">
    <property type="entry name" value="Cyclophilin-like"/>
    <property type="match status" value="1"/>
</dbReference>
<dbReference type="GeneID" id="19196188"/>
<evidence type="ECO:0000256" key="3">
    <source>
        <dbReference type="ARBA" id="ARBA00003697"/>
    </source>
</evidence>
<evidence type="ECO:0000256" key="5">
    <source>
        <dbReference type="ARBA" id="ARBA00007930"/>
    </source>
</evidence>
<sequence>MGKGQIASSRSPQHADELLQGPINSTAGAGVRADTSHHAAFKRLPFNFCALSLQPFTTPVCTPEGIIFDHENILRWLLKHDTNPTNGKPLKQQGLIKLNFAKNDSDEYVDPVTFKVFTDNTHIVAVRHGDSANVFAYDTVERLNIKAKMWRDLVSDEEFSRKDMITLQDPQNVESRNLSSFKYLKDGEDSGIPKEEASINTASLGSAADLKIMKAKEAVAKARAERANVPLQKDKSLSTSMSTNSVKKTTSTAQSSKPAPYNATRHTTGQAAASFTSTGLTPHTSNALATMTDEEYILKPRRVKHKGYVRLSTTLGPLTLELNPEYAPKAVWNFIKLAQKGYYNGIIFHRNIRNFMIQSGDPTGTGRGGTSIWSKPFNDELEGPLKHDKRGVLSMANKGKNTNSSQFFITYRPVSHLDHKHTIFGRVVEDDDNQSMETLKRLENAPVDSSDRPKEEIKILDAVVLIDPFEEFWKQKNEAEQSEKEKSERSAERGLGGGGGGGVDEDRTTWTGKRIRDDGTVDSGGAPGQVGKYLKASQLAKQGKSNDNEEEGEIVEFVDDEPEEPVRKKLKGGVGGGFGNFDSW</sequence>
<dbReference type="Pfam" id="PF00160">
    <property type="entry name" value="Pro_isomerase"/>
    <property type="match status" value="1"/>
</dbReference>
<dbReference type="PROSITE" id="PS50072">
    <property type="entry name" value="CSA_PPIASE_2"/>
    <property type="match status" value="1"/>
</dbReference>
<dbReference type="InterPro" id="IPR013083">
    <property type="entry name" value="Znf_RING/FYVE/PHD"/>
</dbReference>
<dbReference type="PANTHER" id="PTHR45625">
    <property type="entry name" value="PEPTIDYL-PROLYL CIS-TRANS ISOMERASE-RELATED"/>
    <property type="match status" value="1"/>
</dbReference>
<feature type="compositionally biased region" description="Basic and acidic residues" evidence="18">
    <location>
        <begin position="476"/>
        <end position="492"/>
    </location>
</feature>
<evidence type="ECO:0000256" key="17">
    <source>
        <dbReference type="ARBA" id="ARBA00033051"/>
    </source>
</evidence>
<dbReference type="InterPro" id="IPR044666">
    <property type="entry name" value="Cyclophilin_A-like"/>
</dbReference>
<evidence type="ECO:0000256" key="9">
    <source>
        <dbReference type="ARBA" id="ARBA00022679"/>
    </source>
</evidence>
<evidence type="ECO:0000256" key="1">
    <source>
        <dbReference type="ARBA" id="ARBA00000900"/>
    </source>
</evidence>
<dbReference type="EC" id="5.2.1.8" evidence="7"/>
<feature type="compositionally biased region" description="Acidic residues" evidence="18">
    <location>
        <begin position="548"/>
        <end position="563"/>
    </location>
</feature>
<comment type="function">
    <text evidence="3">May catalyze the cis-trans isomerization of proline imidic peptide bonds in oligopeptides thereby assisting the folding of proteins. May also function as a chaperone, playing a role in intracellular transport of proteins. May also have a protein ubiquitin ligase activity acting as an E3 ubiquitin protein ligase or as a ubiquitin-ubiquitin ligase promoting elongation of ubiquitin chains on proteins.</text>
</comment>
<dbReference type="InterPro" id="IPR026951">
    <property type="entry name" value="PPIL2_U-box_dom"/>
</dbReference>
<dbReference type="PRINTS" id="PR00153">
    <property type="entry name" value="CSAPPISMRASE"/>
</dbReference>
<dbReference type="PROSITE" id="PS51698">
    <property type="entry name" value="U_BOX"/>
    <property type="match status" value="1"/>
</dbReference>
<evidence type="ECO:0000313" key="22">
    <source>
        <dbReference type="Proteomes" id="UP000019471"/>
    </source>
</evidence>
<evidence type="ECO:0000256" key="14">
    <source>
        <dbReference type="ARBA" id="ARBA00029569"/>
    </source>
</evidence>
<comment type="similarity">
    <text evidence="5">Belongs to the cyclophilin-type PPIase family. PPIL2 subfamily.</text>
</comment>
<dbReference type="FunFam" id="2.40.100.10:FF:000014">
    <property type="entry name" value="Peptidyl-prolyl cis-trans isomerase cyp65"/>
    <property type="match status" value="1"/>
</dbReference>
<dbReference type="EMBL" id="AMGX01000026">
    <property type="protein sequence ID" value="EXJ63450.1"/>
    <property type="molecule type" value="Genomic_DNA"/>
</dbReference>
<keyword evidence="11" id="KW-0697">Rotamase</keyword>
<feature type="region of interest" description="Disordered" evidence="18">
    <location>
        <begin position="231"/>
        <end position="279"/>
    </location>
</feature>
<dbReference type="CDD" id="cd16663">
    <property type="entry name" value="RING-Ubox_PPIL2"/>
    <property type="match status" value="1"/>
</dbReference>
<evidence type="ECO:0000313" key="21">
    <source>
        <dbReference type="EMBL" id="EXJ63450.1"/>
    </source>
</evidence>
<dbReference type="Gene3D" id="3.30.40.10">
    <property type="entry name" value="Zinc/RING finger domain, C3HC4 (zinc finger)"/>
    <property type="match status" value="1"/>
</dbReference>
<keyword evidence="22" id="KW-1185">Reference proteome</keyword>
<gene>
    <name evidence="21" type="ORF">A1O5_11499</name>
</gene>
<dbReference type="CDD" id="cd01923">
    <property type="entry name" value="cyclophilin_RING"/>
    <property type="match status" value="1"/>
</dbReference>
<comment type="catalytic activity">
    <reaction evidence="1">
        <text>S-ubiquitinyl-[E2 ubiquitin-conjugating enzyme]-L-cysteine + [acceptor protein]-L-lysine = [E2 ubiquitin-conjugating enzyme]-L-cysteine + N(6)-ubiquitinyl-[acceptor protein]-L-lysine.</text>
        <dbReference type="EC" id="2.3.2.27"/>
    </reaction>
</comment>
<dbReference type="AlphaFoldDB" id="W9WEN5"/>
<dbReference type="EC" id="2.3.2.27" evidence="6"/>
<feature type="domain" description="U-box" evidence="20">
    <location>
        <begin position="42"/>
        <end position="115"/>
    </location>
</feature>
<dbReference type="InterPro" id="IPR003613">
    <property type="entry name" value="Ubox_domain"/>
</dbReference>
<feature type="compositionally biased region" description="Basic and acidic residues" evidence="18">
    <location>
        <begin position="504"/>
        <end position="519"/>
    </location>
</feature>
<comment type="caution">
    <text evidence="21">The sequence shown here is derived from an EMBL/GenBank/DDBJ whole genome shotgun (WGS) entry which is preliminary data.</text>
</comment>
<evidence type="ECO:0000256" key="13">
    <source>
        <dbReference type="ARBA" id="ARBA00023242"/>
    </source>
</evidence>
<evidence type="ECO:0000256" key="2">
    <source>
        <dbReference type="ARBA" id="ARBA00000971"/>
    </source>
</evidence>
<dbReference type="SUPFAM" id="SSF50891">
    <property type="entry name" value="Cyclophilin-like"/>
    <property type="match status" value="1"/>
</dbReference>
<dbReference type="OrthoDB" id="407558at2759"/>
<proteinExistence type="inferred from homology"/>
<dbReference type="eggNOG" id="KOG0883">
    <property type="taxonomic scope" value="Eukaryota"/>
</dbReference>
<keyword evidence="9" id="KW-0808">Transferase</keyword>
<dbReference type="SUPFAM" id="SSF57850">
    <property type="entry name" value="RING/U-box"/>
    <property type="match status" value="1"/>
</dbReference>
<dbReference type="InterPro" id="IPR002130">
    <property type="entry name" value="Cyclophilin-type_PPIase_dom"/>
</dbReference>
<keyword evidence="10" id="KW-0833">Ubl conjugation pathway</keyword>
<dbReference type="STRING" id="1182543.W9WEN5"/>
<evidence type="ECO:0000256" key="12">
    <source>
        <dbReference type="ARBA" id="ARBA00023235"/>
    </source>
</evidence>
<reference evidence="21 22" key="1">
    <citation type="submission" date="2013-03" db="EMBL/GenBank/DDBJ databases">
        <title>The Genome Sequence of Cladophialophora psammophila CBS 110553.</title>
        <authorList>
            <consortium name="The Broad Institute Genomics Platform"/>
            <person name="Cuomo C."/>
            <person name="de Hoog S."/>
            <person name="Gorbushina A."/>
            <person name="Walker B."/>
            <person name="Young S.K."/>
            <person name="Zeng Q."/>
            <person name="Gargeya S."/>
            <person name="Fitzgerald M."/>
            <person name="Haas B."/>
            <person name="Abouelleil A."/>
            <person name="Allen A.W."/>
            <person name="Alvarado L."/>
            <person name="Arachchi H.M."/>
            <person name="Berlin A.M."/>
            <person name="Chapman S.B."/>
            <person name="Gainer-Dewar J."/>
            <person name="Goldberg J."/>
            <person name="Griggs A."/>
            <person name="Gujja S."/>
            <person name="Hansen M."/>
            <person name="Howarth C."/>
            <person name="Imamovic A."/>
            <person name="Ireland A."/>
            <person name="Larimer J."/>
            <person name="McCowan C."/>
            <person name="Murphy C."/>
            <person name="Pearson M."/>
            <person name="Poon T.W."/>
            <person name="Priest M."/>
            <person name="Roberts A."/>
            <person name="Saif S."/>
            <person name="Shea T."/>
            <person name="Sisk P."/>
            <person name="Sykes S."/>
            <person name="Wortman J."/>
            <person name="Nusbaum C."/>
            <person name="Birren B."/>
        </authorList>
    </citation>
    <scope>NUCLEOTIDE SEQUENCE [LARGE SCALE GENOMIC DNA]</scope>
    <source>
        <strain evidence="21 22">CBS 110553</strain>
    </source>
</reference>
<dbReference type="GO" id="GO:0061630">
    <property type="term" value="F:ubiquitin protein ligase activity"/>
    <property type="evidence" value="ECO:0007669"/>
    <property type="project" value="UniProtKB-EC"/>
</dbReference>
<dbReference type="RefSeq" id="XP_007750261.1">
    <property type="nucleotide sequence ID" value="XM_007752071.1"/>
</dbReference>
<accession>W9WEN5</accession>
<evidence type="ECO:0000256" key="7">
    <source>
        <dbReference type="ARBA" id="ARBA00013194"/>
    </source>
</evidence>
<feature type="region of interest" description="Disordered" evidence="18">
    <location>
        <begin position="476"/>
        <end position="584"/>
    </location>
</feature>
<feature type="compositionally biased region" description="Polar residues" evidence="18">
    <location>
        <begin position="237"/>
        <end position="257"/>
    </location>
</feature>
<name>W9WEN5_9EURO</name>
<keyword evidence="13" id="KW-0539">Nucleus</keyword>
<dbReference type="PANTHER" id="PTHR45625:SF1">
    <property type="entry name" value="RING-TYPE E3 UBIQUITIN-PROTEIN LIGASE PPIL2"/>
    <property type="match status" value="1"/>
</dbReference>
<evidence type="ECO:0000256" key="8">
    <source>
        <dbReference type="ARBA" id="ARBA00020592"/>
    </source>
</evidence>
<dbReference type="Proteomes" id="UP000019471">
    <property type="component" value="Unassembled WGS sequence"/>
</dbReference>